<accession>A0A2H0BVU4</accession>
<comment type="catalytic activity">
    <reaction evidence="2 3">
        <text>DNA(n) + a 2'-deoxyribonucleoside 5'-triphosphate = DNA(n+1) + diphosphate</text>
        <dbReference type="Rhea" id="RHEA:22508"/>
        <dbReference type="Rhea" id="RHEA-COMP:17339"/>
        <dbReference type="Rhea" id="RHEA-COMP:17340"/>
        <dbReference type="ChEBI" id="CHEBI:33019"/>
        <dbReference type="ChEBI" id="CHEBI:61560"/>
        <dbReference type="ChEBI" id="CHEBI:173112"/>
        <dbReference type="EC" id="2.7.7.7"/>
    </reaction>
</comment>
<comment type="function">
    <text evidence="3">DNA polymerase III is a complex, multichain enzyme responsible for most of the replicative synthesis in bacteria. This DNA polymerase also exhibits 3' to 5' exonuclease activity.</text>
</comment>
<dbReference type="PRINTS" id="PR00300">
    <property type="entry name" value="CLPPROTEASEA"/>
</dbReference>
<reference evidence="5 6" key="1">
    <citation type="submission" date="2017-09" db="EMBL/GenBank/DDBJ databases">
        <title>Depth-based differentiation of microbial function through sediment-hosted aquifers and enrichment of novel symbionts in the deep terrestrial subsurface.</title>
        <authorList>
            <person name="Probst A.J."/>
            <person name="Ladd B."/>
            <person name="Jarett J.K."/>
            <person name="Geller-Mcgrath D.E."/>
            <person name="Sieber C.M."/>
            <person name="Emerson J.B."/>
            <person name="Anantharaman K."/>
            <person name="Thomas B.C."/>
            <person name="Malmstrom R."/>
            <person name="Stieglmeier M."/>
            <person name="Klingl A."/>
            <person name="Woyke T."/>
            <person name="Ryan C.M."/>
            <person name="Banfield J.F."/>
        </authorList>
    </citation>
    <scope>NUCLEOTIDE SEQUENCE [LARGE SCALE GENOMIC DNA]</scope>
    <source>
        <strain evidence="5">CG22_combo_CG10-13_8_21_14_all_38_20</strain>
    </source>
</reference>
<comment type="subunit">
    <text evidence="3">DNA polymerase III contains a core (composed of alpha, epsilon and theta chains) that associates with a tau subunit. This core dimerizes to form the POLIII' complex. PolIII' associates with the gamma complex (composed of gamma, delta, delta', psi and chi chains) and with the beta chain to form the complete DNA polymerase III complex.</text>
</comment>
<dbReference type="AlphaFoldDB" id="A0A2H0BVU4"/>
<dbReference type="PANTHER" id="PTHR11669">
    <property type="entry name" value="REPLICATION FACTOR C / DNA POLYMERASE III GAMMA-TAU SUBUNIT"/>
    <property type="match status" value="1"/>
</dbReference>
<proteinExistence type="inferred from homology"/>
<keyword evidence="3" id="KW-0235">DNA replication</keyword>
<dbReference type="SUPFAM" id="SSF52540">
    <property type="entry name" value="P-loop containing nucleoside triphosphate hydrolases"/>
    <property type="match status" value="1"/>
</dbReference>
<dbReference type="InterPro" id="IPR001270">
    <property type="entry name" value="ClpA/B"/>
</dbReference>
<keyword evidence="3" id="KW-0808">Transferase</keyword>
<sequence>MYYLKYRPQLIDELDLLSVRDRLANILKSASLPHAFLFTGPRGAGKTSAARIIAKFINCKKRTKNGEPCNNCDSCISVKANRHMDVFEIDAASNRGIDQIRDLRDKIGLSPSSGDYKIYIIDEVHMLTKEAFNALLKTLEEPPKHAVFILATTEAHKLPETIKSRCIEVVFPKASAEEIVRSLKRVVVGEKLTVTNEVLLSIVDVADGSFRDATKILEEASSKDTTITNELLAKVAGTGRGEVDKFIILLGKKDASKLIEYINSRVNDGIDPSWLTKATLDALHQQFLASHGIIEIQDSRIKIQDSELIKLMRVLEQASRDEKFATIPQMPLELAVIDWCKSHSRSDIG</sequence>
<evidence type="ECO:0000259" key="4">
    <source>
        <dbReference type="SMART" id="SM00382"/>
    </source>
</evidence>
<dbReference type="CDD" id="cd00009">
    <property type="entry name" value="AAA"/>
    <property type="match status" value="1"/>
</dbReference>
<dbReference type="GO" id="GO:0003887">
    <property type="term" value="F:DNA-directed DNA polymerase activity"/>
    <property type="evidence" value="ECO:0007669"/>
    <property type="project" value="UniProtKB-KW"/>
</dbReference>
<dbReference type="NCBIfam" id="TIGR02397">
    <property type="entry name" value="dnaX_nterm"/>
    <property type="match status" value="1"/>
</dbReference>
<evidence type="ECO:0000256" key="1">
    <source>
        <dbReference type="ARBA" id="ARBA00022932"/>
    </source>
</evidence>
<dbReference type="GO" id="GO:0006261">
    <property type="term" value="P:DNA-templated DNA replication"/>
    <property type="evidence" value="ECO:0007669"/>
    <property type="project" value="TreeGrafter"/>
</dbReference>
<name>A0A2H0BVU4_9BACT</name>
<gene>
    <name evidence="3 5" type="primary">dnaX</name>
    <name evidence="5" type="ORF">COW99_02155</name>
</gene>
<comment type="caution">
    <text evidence="5">The sequence shown here is derived from an EMBL/GenBank/DDBJ whole genome shotgun (WGS) entry which is preliminary data.</text>
</comment>
<dbReference type="GO" id="GO:0009360">
    <property type="term" value="C:DNA polymerase III complex"/>
    <property type="evidence" value="ECO:0007669"/>
    <property type="project" value="InterPro"/>
</dbReference>
<keyword evidence="3" id="KW-0067">ATP-binding</keyword>
<keyword evidence="3" id="KW-0547">Nucleotide-binding</keyword>
<dbReference type="Proteomes" id="UP000231246">
    <property type="component" value="Unassembled WGS sequence"/>
</dbReference>
<dbReference type="Pfam" id="PF13177">
    <property type="entry name" value="DNA_pol3_delta2"/>
    <property type="match status" value="1"/>
</dbReference>
<organism evidence="5 6">
    <name type="scientific">Candidatus Roizmanbacteria bacterium CG22_combo_CG10-13_8_21_14_all_38_20</name>
    <dbReference type="NCBI Taxonomy" id="1974862"/>
    <lineage>
        <taxon>Bacteria</taxon>
        <taxon>Candidatus Roizmaniibacteriota</taxon>
    </lineage>
</organism>
<dbReference type="PANTHER" id="PTHR11669:SF0">
    <property type="entry name" value="PROTEIN STICHEL-LIKE 2"/>
    <property type="match status" value="1"/>
</dbReference>
<dbReference type="EC" id="2.7.7.7" evidence="3"/>
<dbReference type="GO" id="GO:0005524">
    <property type="term" value="F:ATP binding"/>
    <property type="evidence" value="ECO:0007669"/>
    <property type="project" value="UniProtKB-KW"/>
</dbReference>
<dbReference type="Gene3D" id="1.10.8.60">
    <property type="match status" value="1"/>
</dbReference>
<dbReference type="EMBL" id="PCTA01000015">
    <property type="protein sequence ID" value="PIP61806.1"/>
    <property type="molecule type" value="Genomic_DNA"/>
</dbReference>
<evidence type="ECO:0000256" key="2">
    <source>
        <dbReference type="ARBA" id="ARBA00049244"/>
    </source>
</evidence>
<keyword evidence="1 3" id="KW-0239">DNA-directed DNA polymerase</keyword>
<dbReference type="InterPro" id="IPR050238">
    <property type="entry name" value="DNA_Rep/Repair_Clamp_Loader"/>
</dbReference>
<keyword evidence="3" id="KW-0548">Nucleotidyltransferase</keyword>
<dbReference type="InterPro" id="IPR027417">
    <property type="entry name" value="P-loop_NTPase"/>
</dbReference>
<protein>
    <recommendedName>
        <fullName evidence="3">DNA polymerase III subunit gamma/tau</fullName>
        <ecNumber evidence="3">2.7.7.7</ecNumber>
    </recommendedName>
</protein>
<feature type="domain" description="AAA+ ATPase" evidence="4">
    <location>
        <begin position="32"/>
        <end position="175"/>
    </location>
</feature>
<evidence type="ECO:0000313" key="6">
    <source>
        <dbReference type="Proteomes" id="UP000231246"/>
    </source>
</evidence>
<comment type="similarity">
    <text evidence="3">Belongs to the DnaX/STICHEL family.</text>
</comment>
<evidence type="ECO:0000313" key="5">
    <source>
        <dbReference type="EMBL" id="PIP61806.1"/>
    </source>
</evidence>
<dbReference type="SMART" id="SM00382">
    <property type="entry name" value="AAA"/>
    <property type="match status" value="1"/>
</dbReference>
<dbReference type="InterPro" id="IPR012763">
    <property type="entry name" value="DNA_pol_III_sug/sutau_N"/>
</dbReference>
<evidence type="ECO:0000256" key="3">
    <source>
        <dbReference type="RuleBase" id="RU364063"/>
    </source>
</evidence>
<dbReference type="InterPro" id="IPR003593">
    <property type="entry name" value="AAA+_ATPase"/>
</dbReference>
<dbReference type="Gene3D" id="3.40.50.300">
    <property type="entry name" value="P-loop containing nucleotide triphosphate hydrolases"/>
    <property type="match status" value="1"/>
</dbReference>